<evidence type="ECO:0000313" key="2">
    <source>
        <dbReference type="Proteomes" id="UP001153331"/>
    </source>
</evidence>
<dbReference type="Proteomes" id="UP001153331">
    <property type="component" value="Unassembled WGS sequence"/>
</dbReference>
<organism evidence="1 2">
    <name type="scientific">Boeremia exigua</name>
    <dbReference type="NCBI Taxonomy" id="749465"/>
    <lineage>
        <taxon>Eukaryota</taxon>
        <taxon>Fungi</taxon>
        <taxon>Dikarya</taxon>
        <taxon>Ascomycota</taxon>
        <taxon>Pezizomycotina</taxon>
        <taxon>Dothideomycetes</taxon>
        <taxon>Pleosporomycetidae</taxon>
        <taxon>Pleosporales</taxon>
        <taxon>Pleosporineae</taxon>
        <taxon>Didymellaceae</taxon>
        <taxon>Boeremia</taxon>
    </lineage>
</organism>
<name>A0ACC2ISQ7_9PLEO</name>
<gene>
    <name evidence="1" type="ORF">OPT61_g773</name>
</gene>
<proteinExistence type="predicted"/>
<reference evidence="1" key="1">
    <citation type="submission" date="2022-11" db="EMBL/GenBank/DDBJ databases">
        <title>Genome Sequence of Boeremia exigua.</title>
        <authorList>
            <person name="Buettner E."/>
        </authorList>
    </citation>
    <scope>NUCLEOTIDE SEQUENCE</scope>
    <source>
        <strain evidence="1">CU02</strain>
    </source>
</reference>
<evidence type="ECO:0000313" key="1">
    <source>
        <dbReference type="EMBL" id="KAJ8118207.1"/>
    </source>
</evidence>
<dbReference type="EMBL" id="JAPHNI010000026">
    <property type="protein sequence ID" value="KAJ8118207.1"/>
    <property type="molecule type" value="Genomic_DNA"/>
</dbReference>
<keyword evidence="2" id="KW-1185">Reference proteome</keyword>
<protein>
    <submittedName>
        <fullName evidence="1">Uncharacterized protein</fullName>
    </submittedName>
</protein>
<sequence>MLSNSMLAVLATMSLVAATPVDYTLQARGNTPSKPADIKCSGEIIGYRTVTTKVRQALLVDILEFSVDLADKVNTAKAFPHVQPNGSDLGNGAVYFSDGFGDYPGGGSGVHWCVAYADSTKLKDADKVWFTEDPRLKQCTRFSDSNVDAYIGMMSGNKFSPASTLRFAKMDTYLQVAIPFAMLNKMKVCGRCFPKTEAETIKSQYPRINWKQGPYKGSNVKQRRDDLDARAPAACPMKTIAKPSPSPSAPSKPKATPTPKASKPLVPKPKVVKPKASKPKVRAAL</sequence>
<comment type="caution">
    <text evidence="1">The sequence shown here is derived from an EMBL/GenBank/DDBJ whole genome shotgun (WGS) entry which is preliminary data.</text>
</comment>
<accession>A0ACC2ISQ7</accession>